<keyword evidence="10" id="KW-1185">Reference proteome</keyword>
<dbReference type="PANTHER" id="PTHR43289">
    <property type="entry name" value="MITOGEN-ACTIVATED PROTEIN KINASE KINASE KINASE 20-RELATED"/>
    <property type="match status" value="1"/>
</dbReference>
<feature type="compositionally biased region" description="Basic and acidic residues" evidence="6">
    <location>
        <begin position="404"/>
        <end position="418"/>
    </location>
</feature>
<feature type="domain" description="Protein kinase" evidence="8">
    <location>
        <begin position="15"/>
        <end position="290"/>
    </location>
</feature>
<dbReference type="InterPro" id="IPR017441">
    <property type="entry name" value="Protein_kinase_ATP_BS"/>
</dbReference>
<dbReference type="AlphaFoldDB" id="A0A0K1Q7F8"/>
<sequence length="445" mass="48876">MSVPTVPVPSHLGRYEVGAKIGGGGMATVYIGRTTRGNGDEELVALKVIRDEYAHDENFSSMFVDEAKILARLAHPNVIHTLEYGVTGHHRFIAMELLSGRTFADVWDELAARNEAISVRLGAWICARVAEGLHSAHELVDEGGTPLSVIHRDVNPGNVFLTHRGEVKLIDFGLAKARVRLSKSVDGIVKGKIPYLAPEQARGAAIDRRTDIYALGTTLWETATMKRLFKRDTDVATLKAIRDAKVPDVREMIPGFPDPLWKIIERATQIEQDARQATAEELHHELDAFLGDTSDLPGELVDLLAKLFPGQQAQHAKWVRDATASRPPMWTMPPPAPLPTVSSSVLEETDSVPEQAVAPTLEREREPEQAREREREREATEKRSSSKQTTSAKTGSESSNVTRSSRDEATATSDRGDEAAPRRLWLPLAVVIAVLVALALVLSAR</sequence>
<dbReference type="Pfam" id="PF00069">
    <property type="entry name" value="Pkinase"/>
    <property type="match status" value="1"/>
</dbReference>
<evidence type="ECO:0000256" key="7">
    <source>
        <dbReference type="SAM" id="Phobius"/>
    </source>
</evidence>
<dbReference type="KEGG" id="llu:AKJ09_08341"/>
<dbReference type="OrthoDB" id="9801841at2"/>
<gene>
    <name evidence="9" type="ORF">AKJ09_08341</name>
</gene>
<evidence type="ECO:0000256" key="2">
    <source>
        <dbReference type="ARBA" id="ARBA00022741"/>
    </source>
</evidence>
<evidence type="ECO:0000313" key="10">
    <source>
        <dbReference type="Proteomes" id="UP000064967"/>
    </source>
</evidence>
<dbReference type="Proteomes" id="UP000064967">
    <property type="component" value="Chromosome"/>
</dbReference>
<keyword evidence="2 5" id="KW-0547">Nucleotide-binding</keyword>
<keyword evidence="9" id="KW-0723">Serine/threonine-protein kinase</keyword>
<evidence type="ECO:0000256" key="6">
    <source>
        <dbReference type="SAM" id="MobiDB-lite"/>
    </source>
</evidence>
<keyword evidence="7" id="KW-0472">Membrane</keyword>
<feature type="compositionally biased region" description="Basic and acidic residues" evidence="6">
    <location>
        <begin position="361"/>
        <end position="384"/>
    </location>
</feature>
<dbReference type="SUPFAM" id="SSF56112">
    <property type="entry name" value="Protein kinase-like (PK-like)"/>
    <property type="match status" value="1"/>
</dbReference>
<evidence type="ECO:0000256" key="1">
    <source>
        <dbReference type="ARBA" id="ARBA00022679"/>
    </source>
</evidence>
<evidence type="ECO:0000259" key="8">
    <source>
        <dbReference type="PROSITE" id="PS50011"/>
    </source>
</evidence>
<dbReference type="InterPro" id="IPR011009">
    <property type="entry name" value="Kinase-like_dom_sf"/>
</dbReference>
<feature type="region of interest" description="Disordered" evidence="6">
    <location>
        <begin position="318"/>
        <end position="418"/>
    </location>
</feature>
<organism evidence="9 10">
    <name type="scientific">Labilithrix luteola</name>
    <dbReference type="NCBI Taxonomy" id="1391654"/>
    <lineage>
        <taxon>Bacteria</taxon>
        <taxon>Pseudomonadati</taxon>
        <taxon>Myxococcota</taxon>
        <taxon>Polyangia</taxon>
        <taxon>Polyangiales</taxon>
        <taxon>Labilitrichaceae</taxon>
        <taxon>Labilithrix</taxon>
    </lineage>
</organism>
<keyword evidence="4 5" id="KW-0067">ATP-binding</keyword>
<feature type="binding site" evidence="5">
    <location>
        <position position="47"/>
    </location>
    <ligand>
        <name>ATP</name>
        <dbReference type="ChEBI" id="CHEBI:30616"/>
    </ligand>
</feature>
<keyword evidence="7" id="KW-1133">Transmembrane helix</keyword>
<dbReference type="Gene3D" id="1.10.510.10">
    <property type="entry name" value="Transferase(Phosphotransferase) domain 1"/>
    <property type="match status" value="1"/>
</dbReference>
<accession>A0A0K1Q7F8</accession>
<feature type="compositionally biased region" description="Polar residues" evidence="6">
    <location>
        <begin position="386"/>
        <end position="403"/>
    </location>
</feature>
<keyword evidence="7" id="KW-0812">Transmembrane</keyword>
<dbReference type="GO" id="GO:0004674">
    <property type="term" value="F:protein serine/threonine kinase activity"/>
    <property type="evidence" value="ECO:0007669"/>
    <property type="project" value="UniProtKB-KW"/>
</dbReference>
<dbReference type="Gene3D" id="3.30.200.20">
    <property type="entry name" value="Phosphorylase Kinase, domain 1"/>
    <property type="match status" value="1"/>
</dbReference>
<reference evidence="9 10" key="1">
    <citation type="submission" date="2015-08" db="EMBL/GenBank/DDBJ databases">
        <authorList>
            <person name="Babu N.S."/>
            <person name="Beckwith C.J."/>
            <person name="Beseler K.G."/>
            <person name="Brison A."/>
            <person name="Carone J.V."/>
            <person name="Caskin T.P."/>
            <person name="Diamond M."/>
            <person name="Durham M.E."/>
            <person name="Foxe J.M."/>
            <person name="Go M."/>
            <person name="Henderson B.A."/>
            <person name="Jones I.B."/>
            <person name="McGettigan J.A."/>
            <person name="Micheletti S.J."/>
            <person name="Nasrallah M.E."/>
            <person name="Ortiz D."/>
            <person name="Piller C.R."/>
            <person name="Privatt S.R."/>
            <person name="Schneider S.L."/>
            <person name="Sharp S."/>
            <person name="Smith T.C."/>
            <person name="Stanton J.D."/>
            <person name="Ullery H.E."/>
            <person name="Wilson R.J."/>
            <person name="Serrano M.G."/>
            <person name="Buck G."/>
            <person name="Lee V."/>
            <person name="Wang Y."/>
            <person name="Carvalho R."/>
            <person name="Voegtly L."/>
            <person name="Shi R."/>
            <person name="Duckworth R."/>
            <person name="Johnson A."/>
            <person name="Loviza R."/>
            <person name="Walstead R."/>
            <person name="Shah Z."/>
            <person name="Kiflezghi M."/>
            <person name="Wade K."/>
            <person name="Ball S.L."/>
            <person name="Bradley K.W."/>
            <person name="Asai D.J."/>
            <person name="Bowman C.A."/>
            <person name="Russell D.A."/>
            <person name="Pope W.H."/>
            <person name="Jacobs-Sera D."/>
            <person name="Hendrix R.W."/>
            <person name="Hatfull G.F."/>
        </authorList>
    </citation>
    <scope>NUCLEOTIDE SEQUENCE [LARGE SCALE GENOMIC DNA]</scope>
    <source>
        <strain evidence="9 10">DSM 27648</strain>
    </source>
</reference>
<evidence type="ECO:0000313" key="9">
    <source>
        <dbReference type="EMBL" id="AKV01678.1"/>
    </source>
</evidence>
<dbReference type="GO" id="GO:0005524">
    <property type="term" value="F:ATP binding"/>
    <property type="evidence" value="ECO:0007669"/>
    <property type="project" value="UniProtKB-UniRule"/>
</dbReference>
<dbReference type="EMBL" id="CP012333">
    <property type="protein sequence ID" value="AKV01678.1"/>
    <property type="molecule type" value="Genomic_DNA"/>
</dbReference>
<dbReference type="RefSeq" id="WP_146652734.1">
    <property type="nucleotide sequence ID" value="NZ_CP012333.1"/>
</dbReference>
<dbReference type="PROSITE" id="PS00107">
    <property type="entry name" value="PROTEIN_KINASE_ATP"/>
    <property type="match status" value="1"/>
</dbReference>
<evidence type="ECO:0000256" key="5">
    <source>
        <dbReference type="PROSITE-ProRule" id="PRU10141"/>
    </source>
</evidence>
<dbReference type="STRING" id="1391654.AKJ09_08341"/>
<dbReference type="CDD" id="cd14014">
    <property type="entry name" value="STKc_PknB_like"/>
    <property type="match status" value="1"/>
</dbReference>
<keyword evidence="1" id="KW-0808">Transferase</keyword>
<evidence type="ECO:0000256" key="3">
    <source>
        <dbReference type="ARBA" id="ARBA00022777"/>
    </source>
</evidence>
<proteinExistence type="predicted"/>
<evidence type="ECO:0000256" key="4">
    <source>
        <dbReference type="ARBA" id="ARBA00022840"/>
    </source>
</evidence>
<dbReference type="PANTHER" id="PTHR43289:SF6">
    <property type="entry name" value="SERINE_THREONINE-PROTEIN KINASE NEKL-3"/>
    <property type="match status" value="1"/>
</dbReference>
<keyword evidence="3 9" id="KW-0418">Kinase</keyword>
<protein>
    <submittedName>
        <fullName evidence="9">Serine/threonine protein kinase</fullName>
    </submittedName>
</protein>
<dbReference type="InterPro" id="IPR000719">
    <property type="entry name" value="Prot_kinase_dom"/>
</dbReference>
<name>A0A0K1Q7F8_9BACT</name>
<feature type="transmembrane region" description="Helical" evidence="7">
    <location>
        <begin position="424"/>
        <end position="444"/>
    </location>
</feature>
<dbReference type="PROSITE" id="PS50011">
    <property type="entry name" value="PROTEIN_KINASE_DOM"/>
    <property type="match status" value="1"/>
</dbReference>